<accession>A0A6J7WEY3</accession>
<name>A0A6J7WEY3_9CAUD</name>
<proteinExistence type="predicted"/>
<dbReference type="Gene3D" id="1.10.3230.20">
    <property type="entry name" value="P22 tail accessory factor (Gp4)"/>
    <property type="match status" value="2"/>
</dbReference>
<protein>
    <submittedName>
        <fullName evidence="1">Uncharacterized protein</fullName>
    </submittedName>
</protein>
<sequence length="316" mass="33376">MALITSQQIIYKSLRLLGVLAAGEAPTAAEAQDSLYSLNSLIDSFASSPQYYYYTTDETFSLVASQSAYAIGNTSVAVVLTCSVATVAIATTSDPHGLETGNKVTIDSTVAAYVKTATTITVTSPTTFTYVVTGTPAASTGTMTNGDFVTTRPIRIVGAFTRASSTDTAQGLITEQYWNNISDKAATAAAPLKILYRPSAPFGQIIFYPVPNAVSVLHLRSERMIYAYTDLNDTQFLPPGYQRLLELSLAVELAPEYGSKAAPETVAYLKTALADIIRTNIQKLPASKVGAIPASNIYADVTTLNGIIPAPNGGVA</sequence>
<dbReference type="InterPro" id="IPR038258">
    <property type="entry name" value="Gp4_sf"/>
</dbReference>
<organism evidence="1">
    <name type="scientific">uncultured Caudovirales phage</name>
    <dbReference type="NCBI Taxonomy" id="2100421"/>
    <lineage>
        <taxon>Viruses</taxon>
        <taxon>Duplodnaviria</taxon>
        <taxon>Heunggongvirae</taxon>
        <taxon>Uroviricota</taxon>
        <taxon>Caudoviricetes</taxon>
        <taxon>Peduoviridae</taxon>
        <taxon>Maltschvirus</taxon>
        <taxon>Maltschvirus maltsch</taxon>
    </lineage>
</organism>
<evidence type="ECO:0000313" key="1">
    <source>
        <dbReference type="EMBL" id="CAB5194844.1"/>
    </source>
</evidence>
<reference evidence="1" key="1">
    <citation type="submission" date="2020-05" db="EMBL/GenBank/DDBJ databases">
        <authorList>
            <person name="Chiriac C."/>
            <person name="Salcher M."/>
            <person name="Ghai R."/>
            <person name="Kavagutti S V."/>
        </authorList>
    </citation>
    <scope>NUCLEOTIDE SEQUENCE</scope>
</reference>
<gene>
    <name evidence="1" type="ORF">UFOVP169_38</name>
</gene>
<dbReference type="EMBL" id="LR798219">
    <property type="protein sequence ID" value="CAB5194844.1"/>
    <property type="molecule type" value="Genomic_DNA"/>
</dbReference>